<feature type="region of interest" description="Disordered" evidence="1">
    <location>
        <begin position="259"/>
        <end position="282"/>
    </location>
</feature>
<organism evidence="2 3">
    <name type="scientific">Seiridium unicorne</name>
    <dbReference type="NCBI Taxonomy" id="138068"/>
    <lineage>
        <taxon>Eukaryota</taxon>
        <taxon>Fungi</taxon>
        <taxon>Dikarya</taxon>
        <taxon>Ascomycota</taxon>
        <taxon>Pezizomycotina</taxon>
        <taxon>Sordariomycetes</taxon>
        <taxon>Xylariomycetidae</taxon>
        <taxon>Amphisphaeriales</taxon>
        <taxon>Sporocadaceae</taxon>
        <taxon>Seiridium</taxon>
    </lineage>
</organism>
<reference evidence="2 3" key="1">
    <citation type="journal article" date="2024" name="J. Plant Pathol.">
        <title>Sequence and assembly of the genome of Seiridium unicorne, isolate CBS 538.82, causal agent of cypress canker disease.</title>
        <authorList>
            <person name="Scali E."/>
            <person name="Rocca G.D."/>
            <person name="Danti R."/>
            <person name="Garbelotto M."/>
            <person name="Barberini S."/>
            <person name="Baroncelli R."/>
            <person name="Emiliani G."/>
        </authorList>
    </citation>
    <scope>NUCLEOTIDE SEQUENCE [LARGE SCALE GENOMIC DNA]</scope>
    <source>
        <strain evidence="2 3">BM-138-508</strain>
    </source>
</reference>
<evidence type="ECO:0000313" key="3">
    <source>
        <dbReference type="Proteomes" id="UP001408356"/>
    </source>
</evidence>
<gene>
    <name evidence="2" type="ORF">SUNI508_07940</name>
</gene>
<comment type="caution">
    <text evidence="2">The sequence shown here is derived from an EMBL/GenBank/DDBJ whole genome shotgun (WGS) entry which is preliminary data.</text>
</comment>
<protein>
    <submittedName>
        <fullName evidence="2">Uncharacterized protein</fullName>
    </submittedName>
</protein>
<sequence>MSRYIVSISNKSGSKQSYAVFAALPQIQANNQAVTTIHRRIITSVHSVPTGDGQANIFLPKAWYATCGTYDVDTETATRQVTAAVKNRKVVSSGTEIVDQREVELGSLTDTGLQLPGSTLVIECSDGTPCFATSDQTIPRAGALDHFAIRTLTDFTAQEAKANKYLVGFTSSLRPNIGPYASFVPQPGKLYQIKPSSALYVVVGHYHSRDLVAAGLQDEDTTYKIDFEKMATDHIHLAHRADGMLTMIKTEVELNAKTNTVSTPTSPILSPTPDSPGTISRL</sequence>
<keyword evidence="3" id="KW-1185">Reference proteome</keyword>
<evidence type="ECO:0000313" key="2">
    <source>
        <dbReference type="EMBL" id="KAK9418683.1"/>
    </source>
</evidence>
<name>A0ABR2UVJ0_9PEZI</name>
<dbReference type="Proteomes" id="UP001408356">
    <property type="component" value="Unassembled WGS sequence"/>
</dbReference>
<feature type="compositionally biased region" description="Low complexity" evidence="1">
    <location>
        <begin position="260"/>
        <end position="276"/>
    </location>
</feature>
<evidence type="ECO:0000256" key="1">
    <source>
        <dbReference type="SAM" id="MobiDB-lite"/>
    </source>
</evidence>
<accession>A0ABR2UVJ0</accession>
<proteinExistence type="predicted"/>
<dbReference type="EMBL" id="JARVKF010000363">
    <property type="protein sequence ID" value="KAK9418683.1"/>
    <property type="molecule type" value="Genomic_DNA"/>
</dbReference>